<dbReference type="InterPro" id="IPR011990">
    <property type="entry name" value="TPR-like_helical_dom_sf"/>
</dbReference>
<keyword evidence="5" id="KW-0998">Cell outer membrane</keyword>
<feature type="domain" description="SusD-like N-terminal" evidence="8">
    <location>
        <begin position="32"/>
        <end position="246"/>
    </location>
</feature>
<comment type="subcellular location">
    <subcellularLocation>
        <location evidence="1">Cell outer membrane</location>
    </subcellularLocation>
</comment>
<organism evidence="9 10">
    <name type="scientific">Sphingobacterium deserti</name>
    <dbReference type="NCBI Taxonomy" id="1229276"/>
    <lineage>
        <taxon>Bacteria</taxon>
        <taxon>Pseudomonadati</taxon>
        <taxon>Bacteroidota</taxon>
        <taxon>Sphingobacteriia</taxon>
        <taxon>Sphingobacteriales</taxon>
        <taxon>Sphingobacteriaceae</taxon>
        <taxon>Sphingobacterium</taxon>
    </lineage>
</organism>
<evidence type="ECO:0000259" key="7">
    <source>
        <dbReference type="Pfam" id="PF07980"/>
    </source>
</evidence>
<dbReference type="Gene3D" id="1.25.40.390">
    <property type="match status" value="1"/>
</dbReference>
<proteinExistence type="inferred from homology"/>
<name>A0A0B8T445_9SPHI</name>
<dbReference type="RefSeq" id="WP_037498769.1">
    <property type="nucleotide sequence ID" value="NZ_JJMU01000031.1"/>
</dbReference>
<keyword evidence="3 6" id="KW-0732">Signal</keyword>
<dbReference type="STRING" id="1229276.DI53_2140"/>
<dbReference type="Proteomes" id="UP000031802">
    <property type="component" value="Unassembled WGS sequence"/>
</dbReference>
<dbReference type="CDD" id="cd08977">
    <property type="entry name" value="SusD"/>
    <property type="match status" value="1"/>
</dbReference>
<evidence type="ECO:0000313" key="10">
    <source>
        <dbReference type="Proteomes" id="UP000031802"/>
    </source>
</evidence>
<evidence type="ECO:0000259" key="8">
    <source>
        <dbReference type="Pfam" id="PF14322"/>
    </source>
</evidence>
<dbReference type="AlphaFoldDB" id="A0A0B8T445"/>
<dbReference type="SUPFAM" id="SSF48452">
    <property type="entry name" value="TPR-like"/>
    <property type="match status" value="1"/>
</dbReference>
<dbReference type="Pfam" id="PF14322">
    <property type="entry name" value="SusD-like_3"/>
    <property type="match status" value="1"/>
</dbReference>
<dbReference type="EMBL" id="JJMU01000031">
    <property type="protein sequence ID" value="KGE14123.1"/>
    <property type="molecule type" value="Genomic_DNA"/>
</dbReference>
<evidence type="ECO:0000256" key="2">
    <source>
        <dbReference type="ARBA" id="ARBA00006275"/>
    </source>
</evidence>
<evidence type="ECO:0000256" key="4">
    <source>
        <dbReference type="ARBA" id="ARBA00023136"/>
    </source>
</evidence>
<evidence type="ECO:0000256" key="5">
    <source>
        <dbReference type="ARBA" id="ARBA00023237"/>
    </source>
</evidence>
<protein>
    <submittedName>
        <fullName evidence="9">RagB/SusD domain-containing protein</fullName>
    </submittedName>
</protein>
<feature type="domain" description="RagB/SusD" evidence="7">
    <location>
        <begin position="373"/>
        <end position="449"/>
    </location>
</feature>
<evidence type="ECO:0000256" key="3">
    <source>
        <dbReference type="ARBA" id="ARBA00022729"/>
    </source>
</evidence>
<dbReference type="InterPro" id="IPR033985">
    <property type="entry name" value="SusD-like_N"/>
</dbReference>
<feature type="chain" id="PRO_5002124435" evidence="6">
    <location>
        <begin position="27"/>
        <end position="487"/>
    </location>
</feature>
<evidence type="ECO:0000256" key="1">
    <source>
        <dbReference type="ARBA" id="ARBA00004442"/>
    </source>
</evidence>
<dbReference type="GO" id="GO:0009279">
    <property type="term" value="C:cell outer membrane"/>
    <property type="evidence" value="ECO:0007669"/>
    <property type="project" value="UniProtKB-SubCell"/>
</dbReference>
<evidence type="ECO:0000313" key="9">
    <source>
        <dbReference type="EMBL" id="KGE14123.1"/>
    </source>
</evidence>
<accession>A0A0B8T445</accession>
<dbReference type="Pfam" id="PF07980">
    <property type="entry name" value="SusD_RagB"/>
    <property type="match status" value="1"/>
</dbReference>
<gene>
    <name evidence="9" type="ORF">DI53_2140</name>
</gene>
<comment type="caution">
    <text evidence="9">The sequence shown here is derived from an EMBL/GenBank/DDBJ whole genome shotgun (WGS) entry which is preliminary data.</text>
</comment>
<reference evidence="10" key="1">
    <citation type="submission" date="2014-04" db="EMBL/GenBank/DDBJ databases">
        <title>Whole-Genome optical mapping and complete genome sequence of Sphingobacterium deserti sp. nov., a new spaces isolated from desert in the west of China.</title>
        <authorList>
            <person name="Teng C."/>
            <person name="Zhou Z."/>
            <person name="Li X."/>
            <person name="Chen M."/>
            <person name="Lin M."/>
            <person name="Wang L."/>
            <person name="Su S."/>
            <person name="Zhang C."/>
            <person name="Zhang W."/>
        </authorList>
    </citation>
    <scope>NUCLEOTIDE SEQUENCE [LARGE SCALE GENOMIC DNA]</scope>
    <source>
        <strain evidence="10">ACCC05744</strain>
    </source>
</reference>
<keyword evidence="4" id="KW-0472">Membrane</keyword>
<dbReference type="OrthoDB" id="9792139at2"/>
<comment type="similarity">
    <text evidence="2">Belongs to the SusD family.</text>
</comment>
<dbReference type="PROSITE" id="PS51257">
    <property type="entry name" value="PROKAR_LIPOPROTEIN"/>
    <property type="match status" value="1"/>
</dbReference>
<evidence type="ECO:0000256" key="6">
    <source>
        <dbReference type="SAM" id="SignalP"/>
    </source>
</evidence>
<feature type="signal peptide" evidence="6">
    <location>
        <begin position="1"/>
        <end position="26"/>
    </location>
</feature>
<dbReference type="eggNOG" id="COG3637">
    <property type="taxonomic scope" value="Bacteria"/>
</dbReference>
<sequence>MKNIFQKFKGSVTKATFALLPFTLLAVGCGKDFLQYPSETSIPEEITFDTPERILAQVNGLYTSTKNGGLYAGRYLIYNDIRGEEFANRTSNTVTGFTTWQFTNDPTDTYIANFWTMAYLTINRVNKFLADFDNHPGVVSAELEANYRAEAKFIRGLCYYTLVQLFAMPYALDNGASPGVPLRLQPETNTSNNNLASSSVAEIYAQILSDLNDAEANLPASYSTAELNTTRAHKNTAIALKTRIYLVMNRYTDVITEANKLVSVNAPFASPNSANVAHQLNANVVNVFRTPFTTSENIFSFPMAETNAPGIQNQLGYYYNAGNIEYYLSRGAASIFGNTTAWPSADARRTGLTAAYDANMDILTKWSGAAPFTDWVPVIRYAEVLLNLAEAEVGDQSRAIALLAAVRNRSDASYVFSGLTDRANIVNSILTERRIEFLGEGFRVPDLQRRLSPIVSLGAGANIPVTDGRYIFPIPAGEVLTNPGVSQ</sequence>
<keyword evidence="10" id="KW-1185">Reference proteome</keyword>
<reference evidence="9 10" key="2">
    <citation type="journal article" date="2015" name="PLoS ONE">
        <title>Whole-Genome Optical Mapping and Finished Genome Sequence of Sphingobacterium deserti sp. nov., a New Species Isolated from the Western Desert of China.</title>
        <authorList>
            <person name="Teng C."/>
            <person name="Zhou Z."/>
            <person name="Molnar I."/>
            <person name="Li X."/>
            <person name="Tang R."/>
            <person name="Chen M."/>
            <person name="Wang L."/>
            <person name="Su S."/>
            <person name="Zhang W."/>
            <person name="Lin M."/>
        </authorList>
    </citation>
    <scope>NUCLEOTIDE SEQUENCE [LARGE SCALE GENOMIC DNA]</scope>
    <source>
        <strain evidence="10">ACCC05744</strain>
    </source>
</reference>
<dbReference type="PATRIC" id="fig|1229276.3.peg.2205"/>
<dbReference type="InterPro" id="IPR012944">
    <property type="entry name" value="SusD_RagB_dom"/>
</dbReference>